<protein>
    <submittedName>
        <fullName evidence="1">11476_t:CDS:1</fullName>
    </submittedName>
</protein>
<gene>
    <name evidence="1" type="ORF">RPERSI_LOCUS22696</name>
</gene>
<organism evidence="1 2">
    <name type="scientific">Racocetra persica</name>
    <dbReference type="NCBI Taxonomy" id="160502"/>
    <lineage>
        <taxon>Eukaryota</taxon>
        <taxon>Fungi</taxon>
        <taxon>Fungi incertae sedis</taxon>
        <taxon>Mucoromycota</taxon>
        <taxon>Glomeromycotina</taxon>
        <taxon>Glomeromycetes</taxon>
        <taxon>Diversisporales</taxon>
        <taxon>Gigasporaceae</taxon>
        <taxon>Racocetra</taxon>
    </lineage>
</organism>
<evidence type="ECO:0000313" key="2">
    <source>
        <dbReference type="Proteomes" id="UP000789920"/>
    </source>
</evidence>
<proteinExistence type="predicted"/>
<sequence length="80" mass="9368">HFYGSELLEYDLKDSVNRSTINASQLETIDQNFNKDFKHIFEPYQLQLNSINNTNLSIEKAINISSLLFIDNNDLFIEKQ</sequence>
<evidence type="ECO:0000313" key="1">
    <source>
        <dbReference type="EMBL" id="CAG8808718.1"/>
    </source>
</evidence>
<feature type="non-terminal residue" evidence="1">
    <location>
        <position position="1"/>
    </location>
</feature>
<comment type="caution">
    <text evidence="1">The sequence shown here is derived from an EMBL/GenBank/DDBJ whole genome shotgun (WGS) entry which is preliminary data.</text>
</comment>
<accession>A0ACA9RTS7</accession>
<feature type="non-terminal residue" evidence="1">
    <location>
        <position position="80"/>
    </location>
</feature>
<name>A0ACA9RTS7_9GLOM</name>
<keyword evidence="2" id="KW-1185">Reference proteome</keyword>
<dbReference type="Proteomes" id="UP000789920">
    <property type="component" value="Unassembled WGS sequence"/>
</dbReference>
<dbReference type="EMBL" id="CAJVQC010069180">
    <property type="protein sequence ID" value="CAG8808718.1"/>
    <property type="molecule type" value="Genomic_DNA"/>
</dbReference>
<reference evidence="1" key="1">
    <citation type="submission" date="2021-06" db="EMBL/GenBank/DDBJ databases">
        <authorList>
            <person name="Kallberg Y."/>
            <person name="Tangrot J."/>
            <person name="Rosling A."/>
        </authorList>
    </citation>
    <scope>NUCLEOTIDE SEQUENCE</scope>
    <source>
        <strain evidence="1">MA461A</strain>
    </source>
</reference>